<gene>
    <name evidence="2" type="ORF">SAMN05661109_02386</name>
</gene>
<dbReference type="InterPro" id="IPR039374">
    <property type="entry name" value="SIP_fam"/>
</dbReference>
<dbReference type="Gene3D" id="2.40.30.10">
    <property type="entry name" value="Translation factors"/>
    <property type="match status" value="1"/>
</dbReference>
<dbReference type="PANTHER" id="PTHR30157">
    <property type="entry name" value="FERRIC REDUCTASE, NADPH-DEPENDENT"/>
    <property type="match status" value="1"/>
</dbReference>
<sequence>MNHSLELLTVTSNQLLKPRLRRLTFYSPSFQDFRLTSPDEFFGLLMPQSGQQFQPFKLEGANIRAAVAQLPKTIRPDLRWYTIRHHHPTKATIDVDIVTHGDNGPGSRWISSSQPGMTAGMYRCDGLWAPPTSSQLLLADASALPALRHILEYCEAHMPYSLSITDVIAVITDFDEVEDGLTDQWARKVRTLRIIEPQKTAEPEATIREMNDICSKNIPTSVWVAGEGEIAKAVRSTALDTWGIPKEQVTWSPYWFYGRARP</sequence>
<dbReference type="InterPro" id="IPR017927">
    <property type="entry name" value="FAD-bd_FR_type"/>
</dbReference>
<dbReference type="Pfam" id="PF04954">
    <property type="entry name" value="SIP"/>
    <property type="match status" value="1"/>
</dbReference>
<dbReference type="Gene3D" id="3.40.50.80">
    <property type="entry name" value="Nucleotide-binding domain of ferredoxin-NADP reductase (FNR) module"/>
    <property type="match status" value="1"/>
</dbReference>
<organism evidence="2 3">
    <name type="scientific">Corynebacterium cystitidis DSM 20524</name>
    <dbReference type="NCBI Taxonomy" id="1121357"/>
    <lineage>
        <taxon>Bacteria</taxon>
        <taxon>Bacillati</taxon>
        <taxon>Actinomycetota</taxon>
        <taxon>Actinomycetes</taxon>
        <taxon>Mycobacteriales</taxon>
        <taxon>Corynebacteriaceae</taxon>
        <taxon>Corynebacterium</taxon>
    </lineage>
</organism>
<dbReference type="Pfam" id="PF08021">
    <property type="entry name" value="FAD_binding_9"/>
    <property type="match status" value="1"/>
</dbReference>
<dbReference type="InterPro" id="IPR007037">
    <property type="entry name" value="SIP_rossman_dom"/>
</dbReference>
<dbReference type="PANTHER" id="PTHR30157:SF0">
    <property type="entry name" value="NADPH-DEPENDENT FERRIC-CHELATE REDUCTASE"/>
    <property type="match status" value="1"/>
</dbReference>
<reference evidence="3" key="1">
    <citation type="submission" date="2016-10" db="EMBL/GenBank/DDBJ databases">
        <authorList>
            <person name="Varghese N."/>
            <person name="Submissions S."/>
        </authorList>
    </citation>
    <scope>NUCLEOTIDE SEQUENCE [LARGE SCALE GENOMIC DNA]</scope>
    <source>
        <strain evidence="3">DSM 20524</strain>
    </source>
</reference>
<accession>A0A1H9VU72</accession>
<feature type="domain" description="FAD-binding FR-type" evidence="1">
    <location>
        <begin position="3"/>
        <end position="131"/>
    </location>
</feature>
<name>A0A1H9VU72_9CORY</name>
<protein>
    <submittedName>
        <fullName evidence="2">NADPH-dependent ferric siderophore reductase, contains FAD-binding and SIP domains</fullName>
    </submittedName>
</protein>
<dbReference type="STRING" id="1121357.SAMN05661109_02386"/>
<dbReference type="InterPro" id="IPR013113">
    <property type="entry name" value="SIP_FAD-bd"/>
</dbReference>
<dbReference type="CDD" id="cd06193">
    <property type="entry name" value="siderophore_interacting"/>
    <property type="match status" value="1"/>
</dbReference>
<dbReference type="RefSeq" id="WP_092260438.1">
    <property type="nucleotide sequence ID" value="NZ_CP047199.1"/>
</dbReference>
<evidence type="ECO:0000313" key="2">
    <source>
        <dbReference type="EMBL" id="SES25054.1"/>
    </source>
</evidence>
<dbReference type="AlphaFoldDB" id="A0A1H9VU72"/>
<evidence type="ECO:0000313" key="3">
    <source>
        <dbReference type="Proteomes" id="UP000198929"/>
    </source>
</evidence>
<proteinExistence type="predicted"/>
<dbReference type="SUPFAM" id="SSF63380">
    <property type="entry name" value="Riboflavin synthase domain-like"/>
    <property type="match status" value="1"/>
</dbReference>
<dbReference type="InterPro" id="IPR017938">
    <property type="entry name" value="Riboflavin_synthase-like_b-brl"/>
</dbReference>
<dbReference type="GO" id="GO:0016491">
    <property type="term" value="F:oxidoreductase activity"/>
    <property type="evidence" value="ECO:0007669"/>
    <property type="project" value="InterPro"/>
</dbReference>
<dbReference type="PROSITE" id="PS51384">
    <property type="entry name" value="FAD_FR"/>
    <property type="match status" value="1"/>
</dbReference>
<dbReference type="Proteomes" id="UP000198929">
    <property type="component" value="Unassembled WGS sequence"/>
</dbReference>
<dbReference type="EMBL" id="FOGQ01000014">
    <property type="protein sequence ID" value="SES25054.1"/>
    <property type="molecule type" value="Genomic_DNA"/>
</dbReference>
<keyword evidence="3" id="KW-1185">Reference proteome</keyword>
<evidence type="ECO:0000259" key="1">
    <source>
        <dbReference type="PROSITE" id="PS51384"/>
    </source>
</evidence>
<dbReference type="InterPro" id="IPR039261">
    <property type="entry name" value="FNR_nucleotide-bd"/>
</dbReference>